<dbReference type="STRING" id="394221.Mmar10_2413"/>
<keyword evidence="3 6" id="KW-0547">Nucleotide-binding</keyword>
<dbReference type="InterPro" id="IPR014729">
    <property type="entry name" value="Rossmann-like_a/b/a_fold"/>
</dbReference>
<dbReference type="EMBL" id="CP000449">
    <property type="protein sequence ID" value="ABI66705.1"/>
    <property type="molecule type" value="Genomic_DNA"/>
</dbReference>
<comment type="catalytic activity">
    <reaction evidence="5 6">
        <text>cytidine(34) in tRNA(Ile2) + L-lysine + ATP = lysidine(34) in tRNA(Ile2) + AMP + diphosphate + H(+)</text>
        <dbReference type="Rhea" id="RHEA:43744"/>
        <dbReference type="Rhea" id="RHEA-COMP:10625"/>
        <dbReference type="Rhea" id="RHEA-COMP:10670"/>
        <dbReference type="ChEBI" id="CHEBI:15378"/>
        <dbReference type="ChEBI" id="CHEBI:30616"/>
        <dbReference type="ChEBI" id="CHEBI:32551"/>
        <dbReference type="ChEBI" id="CHEBI:33019"/>
        <dbReference type="ChEBI" id="CHEBI:82748"/>
        <dbReference type="ChEBI" id="CHEBI:83665"/>
        <dbReference type="ChEBI" id="CHEBI:456215"/>
        <dbReference type="EC" id="6.3.4.19"/>
    </reaction>
</comment>
<dbReference type="Pfam" id="PF01171">
    <property type="entry name" value="ATP_bind_3"/>
    <property type="match status" value="1"/>
</dbReference>
<dbReference type="PANTHER" id="PTHR43033:SF5">
    <property type="entry name" value="TRNA(ILE)-LYSIDINE SYNTHETASE"/>
    <property type="match status" value="1"/>
</dbReference>
<dbReference type="InterPro" id="IPR012795">
    <property type="entry name" value="tRNA_Ile_lys_synt_N"/>
</dbReference>
<dbReference type="HOGENOM" id="CLU_018869_3_2_5"/>
<organism evidence="8 9">
    <name type="scientific">Maricaulis maris (strain MCS10)</name>
    <name type="common">Caulobacter maris</name>
    <dbReference type="NCBI Taxonomy" id="394221"/>
    <lineage>
        <taxon>Bacteria</taxon>
        <taxon>Pseudomonadati</taxon>
        <taxon>Pseudomonadota</taxon>
        <taxon>Alphaproteobacteria</taxon>
        <taxon>Maricaulales</taxon>
        <taxon>Maricaulaceae</taxon>
        <taxon>Maricaulis</taxon>
    </lineage>
</organism>
<dbReference type="HAMAP" id="MF_01161">
    <property type="entry name" value="tRNA_Ile_lys_synt"/>
    <property type="match status" value="1"/>
</dbReference>
<dbReference type="SUPFAM" id="SSF52402">
    <property type="entry name" value="Adenine nucleotide alpha hydrolases-like"/>
    <property type="match status" value="1"/>
</dbReference>
<comment type="function">
    <text evidence="6">Ligates lysine onto the cytidine present at position 34 of the AUA codon-specific tRNA(Ile) that contains the anticodon CAU, in an ATP-dependent manner. Cytidine is converted to lysidine, thus changing the amino acid specificity of the tRNA from methionine to isoleucine.</text>
</comment>
<dbReference type="Proteomes" id="UP000001964">
    <property type="component" value="Chromosome"/>
</dbReference>
<dbReference type="PANTHER" id="PTHR43033">
    <property type="entry name" value="TRNA(ILE)-LYSIDINE SYNTHASE-RELATED"/>
    <property type="match status" value="1"/>
</dbReference>
<evidence type="ECO:0000259" key="7">
    <source>
        <dbReference type="Pfam" id="PF01171"/>
    </source>
</evidence>
<feature type="binding site" evidence="6">
    <location>
        <begin position="27"/>
        <end position="32"/>
    </location>
    <ligand>
        <name>ATP</name>
        <dbReference type="ChEBI" id="CHEBI:30616"/>
    </ligand>
</feature>
<comment type="subcellular location">
    <subcellularLocation>
        <location evidence="6">Cytoplasm</location>
    </subcellularLocation>
</comment>
<evidence type="ECO:0000256" key="3">
    <source>
        <dbReference type="ARBA" id="ARBA00022741"/>
    </source>
</evidence>
<accession>Q0ALY8</accession>
<dbReference type="GO" id="GO:0005737">
    <property type="term" value="C:cytoplasm"/>
    <property type="evidence" value="ECO:0007669"/>
    <property type="project" value="UniProtKB-SubCell"/>
</dbReference>
<evidence type="ECO:0000256" key="6">
    <source>
        <dbReference type="HAMAP-Rule" id="MF_01161"/>
    </source>
</evidence>
<sequence length="450" mass="48024">MVARAVQTVRSALGRLAGEGPLGIACSGGGDSLALLVIASDWARANGRSLQVLTVDHGLRKSSADEANHVAAMADRLGWPCTCLTWDDARPGAGLQARARDARHRLLARACRDLGLTELALAHTRDDQSETVWLRLAAGGSWRSAAVMSDRAPSPVWPEGRDLDLLRPCLDVTRAELRRVLSDAGIDWVDDPSNEDDRYARVRARGDLGLLSEAGFQPDRFAELGALLRPVHAAERRAAWHCGQAALVVHAWGGVSIDRAAWSRIVPAVRLTLLDALVMAVSGQSVSPSRGRLVPLDAAILASTSVTGCGVQVLAGTAVTVWLIRDRGAVLGRVDHDGIDPWTDQSDVCRVFDGRFEIATSARKLEWGVLGETYDGLTSRAILDAVPGAARAGLLVAREAGLVVVLAGLGPVAGSLTAEAAHVRSLVAHRFCRRLLPQPAVRWFDEPEMA</sequence>
<dbReference type="RefSeq" id="WP_011644350.1">
    <property type="nucleotide sequence ID" value="NC_008347.1"/>
</dbReference>
<evidence type="ECO:0000313" key="9">
    <source>
        <dbReference type="Proteomes" id="UP000001964"/>
    </source>
</evidence>
<dbReference type="Gene3D" id="3.40.50.620">
    <property type="entry name" value="HUPs"/>
    <property type="match status" value="1"/>
</dbReference>
<dbReference type="EC" id="6.3.4.19" evidence="6"/>
<comment type="domain">
    <text evidence="6">The N-terminal region contains the highly conserved SGGXDS motif, predicted to be a P-loop motif involved in ATP binding.</text>
</comment>
<gene>
    <name evidence="6" type="primary">tilS</name>
    <name evidence="8" type="ordered locus">Mmar10_2413</name>
</gene>
<dbReference type="AlphaFoldDB" id="Q0ALY8"/>
<proteinExistence type="inferred from homology"/>
<evidence type="ECO:0000256" key="1">
    <source>
        <dbReference type="ARBA" id="ARBA00022598"/>
    </source>
</evidence>
<keyword evidence="6" id="KW-0963">Cytoplasm</keyword>
<protein>
    <recommendedName>
        <fullName evidence="6">tRNA(Ile)-lysidine synthase</fullName>
        <ecNumber evidence="6">6.3.4.19</ecNumber>
    </recommendedName>
    <alternativeName>
        <fullName evidence="6">tRNA(Ile)-2-lysyl-cytidine synthase</fullName>
    </alternativeName>
    <alternativeName>
        <fullName evidence="6">tRNA(Ile)-lysidine synthetase</fullName>
    </alternativeName>
</protein>
<dbReference type="InterPro" id="IPR011063">
    <property type="entry name" value="TilS/TtcA_N"/>
</dbReference>
<reference evidence="8 9" key="1">
    <citation type="submission" date="2006-08" db="EMBL/GenBank/DDBJ databases">
        <title>Complete sequence of Maricaulis maris MCS10.</title>
        <authorList>
            <consortium name="US DOE Joint Genome Institute"/>
            <person name="Copeland A."/>
            <person name="Lucas S."/>
            <person name="Lapidus A."/>
            <person name="Barry K."/>
            <person name="Detter J.C."/>
            <person name="Glavina del Rio T."/>
            <person name="Hammon N."/>
            <person name="Israni S."/>
            <person name="Dalin E."/>
            <person name="Tice H."/>
            <person name="Pitluck S."/>
            <person name="Saunders E."/>
            <person name="Brettin T."/>
            <person name="Bruce D."/>
            <person name="Han C."/>
            <person name="Tapia R."/>
            <person name="Gilna P."/>
            <person name="Schmutz J."/>
            <person name="Larimer F."/>
            <person name="Land M."/>
            <person name="Hauser L."/>
            <person name="Kyrpides N."/>
            <person name="Mikhailova N."/>
            <person name="Viollier P."/>
            <person name="Stephens C."/>
            <person name="Richardson P."/>
        </authorList>
    </citation>
    <scope>NUCLEOTIDE SEQUENCE [LARGE SCALE GENOMIC DNA]</scope>
    <source>
        <strain evidence="8 9">MCS10</strain>
    </source>
</reference>
<keyword evidence="4 6" id="KW-0067">ATP-binding</keyword>
<evidence type="ECO:0000256" key="2">
    <source>
        <dbReference type="ARBA" id="ARBA00022694"/>
    </source>
</evidence>
<dbReference type="KEGG" id="mmr:Mmar10_2413"/>
<keyword evidence="9" id="KW-1185">Reference proteome</keyword>
<dbReference type="GO" id="GO:0005524">
    <property type="term" value="F:ATP binding"/>
    <property type="evidence" value="ECO:0007669"/>
    <property type="project" value="UniProtKB-UniRule"/>
</dbReference>
<dbReference type="eggNOG" id="COG0037">
    <property type="taxonomic scope" value="Bacteria"/>
</dbReference>
<keyword evidence="2 6" id="KW-0819">tRNA processing</keyword>
<dbReference type="CDD" id="cd01992">
    <property type="entry name" value="TilS_N"/>
    <property type="match status" value="1"/>
</dbReference>
<comment type="similarity">
    <text evidence="6">Belongs to the tRNA(Ile)-lysidine synthase family.</text>
</comment>
<evidence type="ECO:0000256" key="5">
    <source>
        <dbReference type="ARBA" id="ARBA00048539"/>
    </source>
</evidence>
<dbReference type="InterPro" id="IPR012094">
    <property type="entry name" value="tRNA_Ile_lys_synt"/>
</dbReference>
<keyword evidence="1 6" id="KW-0436">Ligase</keyword>
<name>Q0ALY8_MARMM</name>
<evidence type="ECO:0000256" key="4">
    <source>
        <dbReference type="ARBA" id="ARBA00022840"/>
    </source>
</evidence>
<evidence type="ECO:0000313" key="8">
    <source>
        <dbReference type="EMBL" id="ABI66705.1"/>
    </source>
</evidence>
<dbReference type="NCBIfam" id="TIGR02432">
    <property type="entry name" value="lysidine_TilS_N"/>
    <property type="match status" value="1"/>
</dbReference>
<feature type="domain" description="tRNA(Ile)-lysidine/2-thiocytidine synthase N-terminal" evidence="7">
    <location>
        <begin position="24"/>
        <end position="205"/>
    </location>
</feature>
<dbReference type="GO" id="GO:0006400">
    <property type="term" value="P:tRNA modification"/>
    <property type="evidence" value="ECO:0007669"/>
    <property type="project" value="UniProtKB-UniRule"/>
</dbReference>
<dbReference type="GO" id="GO:0032267">
    <property type="term" value="F:tRNA(Ile)-lysidine synthase activity"/>
    <property type="evidence" value="ECO:0007669"/>
    <property type="project" value="UniProtKB-EC"/>
</dbReference>